<sequence>MQLSRLFNFLLFISPLAVCRAVASPHKEVYSSGGGECKNPLVRREWRLLPDHEKKEYIDAVKCLQTLPALTSNAVPGAITRFDDFQGVHIRQAEIIHNVGFFQHWHRYLLWFYEKALREECGYSGAQPYWDWTLDSTSESAFINSPIWCPTTGFGGNGPYLNVSGNPFLKIPGRTGGGCVPDGPFSNYTIHLGPRGSIAKKPQCLRRDFAPSLATLRLTKELVRLPHCEKNFDWYDFKSQAGAREDGFFVDQASFHSGPHISVGGEAGHMADVYASPGDPVFYLHHASVDHEWWKWQNVDPETRFKDATGPSIRYDFPFGNHFRGPNITLDFRIGLSELAPAVPLHRVMDTEGDLLCYTYAKEKAVYDPTTKKWVAEELSVEEEDWEACKDPEH</sequence>
<accession>A0A317T1J3</accession>
<dbReference type="EMBL" id="PYWC01000002">
    <property type="protein sequence ID" value="PWW80505.1"/>
    <property type="molecule type" value="Genomic_DNA"/>
</dbReference>
<evidence type="ECO:0000313" key="5">
    <source>
        <dbReference type="EMBL" id="PWW80505.1"/>
    </source>
</evidence>
<feature type="signal peptide" evidence="3">
    <location>
        <begin position="1"/>
        <end position="21"/>
    </location>
</feature>
<organism evidence="5 6">
    <name type="scientific">Tuber magnatum</name>
    <name type="common">white Piedmont truffle</name>
    <dbReference type="NCBI Taxonomy" id="42249"/>
    <lineage>
        <taxon>Eukaryota</taxon>
        <taxon>Fungi</taxon>
        <taxon>Dikarya</taxon>
        <taxon>Ascomycota</taxon>
        <taxon>Pezizomycotina</taxon>
        <taxon>Pezizomycetes</taxon>
        <taxon>Pezizales</taxon>
        <taxon>Tuberaceae</taxon>
        <taxon>Tuber</taxon>
    </lineage>
</organism>
<feature type="chain" id="PRO_5016407184" evidence="3">
    <location>
        <begin position="22"/>
        <end position="394"/>
    </location>
</feature>
<evidence type="ECO:0000256" key="3">
    <source>
        <dbReference type="SAM" id="SignalP"/>
    </source>
</evidence>
<dbReference type="PRINTS" id="PR00092">
    <property type="entry name" value="TYROSINASE"/>
</dbReference>
<proteinExistence type="predicted"/>
<dbReference type="InterPro" id="IPR050316">
    <property type="entry name" value="Tyrosinase/Hemocyanin"/>
</dbReference>
<dbReference type="Gene3D" id="1.10.1280.10">
    <property type="entry name" value="Di-copper center containing domain from catechol oxidase"/>
    <property type="match status" value="1"/>
</dbReference>
<dbReference type="GO" id="GO:0016491">
    <property type="term" value="F:oxidoreductase activity"/>
    <property type="evidence" value="ECO:0007669"/>
    <property type="project" value="InterPro"/>
</dbReference>
<dbReference type="PROSITE" id="PS00498">
    <property type="entry name" value="TYROSINASE_2"/>
    <property type="match status" value="1"/>
</dbReference>
<evidence type="ECO:0000259" key="4">
    <source>
        <dbReference type="PROSITE" id="PS00498"/>
    </source>
</evidence>
<keyword evidence="3" id="KW-0732">Signal</keyword>
<keyword evidence="2" id="KW-0186">Copper</keyword>
<evidence type="ECO:0000313" key="6">
    <source>
        <dbReference type="Proteomes" id="UP000246991"/>
    </source>
</evidence>
<keyword evidence="6" id="KW-1185">Reference proteome</keyword>
<dbReference type="AlphaFoldDB" id="A0A317T1J3"/>
<dbReference type="STRING" id="42249.A0A317T1J3"/>
<dbReference type="InterPro" id="IPR002227">
    <property type="entry name" value="Tyrosinase_Cu-bd"/>
</dbReference>
<evidence type="ECO:0000256" key="1">
    <source>
        <dbReference type="ARBA" id="ARBA00022723"/>
    </source>
</evidence>
<dbReference type="SUPFAM" id="SSF48056">
    <property type="entry name" value="Di-copper centre-containing domain"/>
    <property type="match status" value="1"/>
</dbReference>
<dbReference type="Proteomes" id="UP000246991">
    <property type="component" value="Unassembled WGS sequence"/>
</dbReference>
<gene>
    <name evidence="5" type="ORF">C7212DRAFT_274667</name>
</gene>
<reference evidence="5 6" key="1">
    <citation type="submission" date="2018-03" db="EMBL/GenBank/DDBJ databases">
        <title>Genomes of Pezizomycetes fungi and the evolution of truffles.</title>
        <authorList>
            <person name="Murat C."/>
            <person name="Payen T."/>
            <person name="Noel B."/>
            <person name="Kuo A."/>
            <person name="Martin F.M."/>
        </authorList>
    </citation>
    <scope>NUCLEOTIDE SEQUENCE [LARGE SCALE GENOMIC DNA]</scope>
    <source>
        <strain evidence="5">091103-1</strain>
    </source>
</reference>
<evidence type="ECO:0000256" key="2">
    <source>
        <dbReference type="ARBA" id="ARBA00023008"/>
    </source>
</evidence>
<dbReference type="OrthoDB" id="6132182at2759"/>
<name>A0A317T1J3_9PEZI</name>
<dbReference type="Pfam" id="PF00264">
    <property type="entry name" value="Tyrosinase"/>
    <property type="match status" value="1"/>
</dbReference>
<dbReference type="GO" id="GO:0046872">
    <property type="term" value="F:metal ion binding"/>
    <property type="evidence" value="ECO:0007669"/>
    <property type="project" value="UniProtKB-KW"/>
</dbReference>
<dbReference type="PANTHER" id="PTHR11474">
    <property type="entry name" value="TYROSINASE FAMILY MEMBER"/>
    <property type="match status" value="1"/>
</dbReference>
<keyword evidence="1" id="KW-0479">Metal-binding</keyword>
<dbReference type="InterPro" id="IPR008922">
    <property type="entry name" value="Di-copper_centre_dom_sf"/>
</dbReference>
<comment type="caution">
    <text evidence="5">The sequence shown here is derived from an EMBL/GenBank/DDBJ whole genome shotgun (WGS) entry which is preliminary data.</text>
</comment>
<dbReference type="PANTHER" id="PTHR11474:SF126">
    <property type="entry name" value="TYROSINASE-LIKE PROTEIN TYR-1-RELATED"/>
    <property type="match status" value="1"/>
</dbReference>
<protein>
    <submittedName>
        <fullName evidence="5">Di-copper centre-containing protein</fullName>
    </submittedName>
</protein>
<feature type="domain" description="Tyrosinase copper-binding" evidence="4">
    <location>
        <begin position="279"/>
        <end position="290"/>
    </location>
</feature>